<evidence type="ECO:0000313" key="4">
    <source>
        <dbReference type="Proteomes" id="UP000189911"/>
    </source>
</evidence>
<evidence type="ECO:0000256" key="1">
    <source>
        <dbReference type="SAM" id="MobiDB-lite"/>
    </source>
</evidence>
<evidence type="ECO:0000256" key="2">
    <source>
        <dbReference type="SAM" id="Phobius"/>
    </source>
</evidence>
<dbReference type="AlphaFoldDB" id="A0A1G4KP08"/>
<feature type="region of interest" description="Disordered" evidence="1">
    <location>
        <begin position="19"/>
        <end position="41"/>
    </location>
</feature>
<keyword evidence="2" id="KW-0472">Membrane</keyword>
<keyword evidence="2" id="KW-0812">Transmembrane</keyword>
<dbReference type="Proteomes" id="UP000189911">
    <property type="component" value="Chromosome H"/>
</dbReference>
<keyword evidence="4" id="KW-1185">Reference proteome</keyword>
<organism evidence="3 4">
    <name type="scientific">Lachancea nothofagi CBS 11611</name>
    <dbReference type="NCBI Taxonomy" id="1266666"/>
    <lineage>
        <taxon>Eukaryota</taxon>
        <taxon>Fungi</taxon>
        <taxon>Dikarya</taxon>
        <taxon>Ascomycota</taxon>
        <taxon>Saccharomycotina</taxon>
        <taxon>Saccharomycetes</taxon>
        <taxon>Saccharomycetales</taxon>
        <taxon>Saccharomycetaceae</taxon>
        <taxon>Lachancea</taxon>
    </lineage>
</organism>
<dbReference type="EMBL" id="LT598447">
    <property type="protein sequence ID" value="SCV06199.1"/>
    <property type="molecule type" value="Genomic_DNA"/>
</dbReference>
<keyword evidence="2" id="KW-1133">Transmembrane helix</keyword>
<reference evidence="4" key="1">
    <citation type="submission" date="2016-03" db="EMBL/GenBank/DDBJ databases">
        <authorList>
            <person name="Devillers Hugo."/>
        </authorList>
    </citation>
    <scope>NUCLEOTIDE SEQUENCE [LARGE SCALE GENOMIC DNA]</scope>
</reference>
<evidence type="ECO:0000313" key="3">
    <source>
        <dbReference type="EMBL" id="SCV06199.1"/>
    </source>
</evidence>
<sequence length="200" mass="22512">MSKFNSTIHRTISEPLISNNHEYPKTVETGSTVSQLPPDVDMNKLERGDLVFDTRPTHEKSPILRKPPVSDYRSIPLNETASAPAVPLQISAREIPDLPRRAYPEAPNPDHGNGNANENNGSYMSPITTWLWRLYYSNRTVFYCVIGLIIIVTTLYTAFTGEGSKYYVVILRASACYVFGTDRAQSLFGQSFCDFGDRRK</sequence>
<feature type="region of interest" description="Disordered" evidence="1">
    <location>
        <begin position="100"/>
        <end position="119"/>
    </location>
</feature>
<protein>
    <submittedName>
        <fullName evidence="3">LANO_0H24278g1_1</fullName>
    </submittedName>
</protein>
<feature type="transmembrane region" description="Helical" evidence="2">
    <location>
        <begin position="140"/>
        <end position="159"/>
    </location>
</feature>
<gene>
    <name evidence="3" type="ORF">LANO_0H24278G</name>
</gene>
<dbReference type="OrthoDB" id="4034718at2759"/>
<accession>A0A1G4KP08</accession>
<proteinExistence type="predicted"/>
<name>A0A1G4KP08_9SACH</name>